<dbReference type="AlphaFoldDB" id="A0A699IQ29"/>
<evidence type="ECO:0000256" key="1">
    <source>
        <dbReference type="SAM" id="MobiDB-lite"/>
    </source>
</evidence>
<protein>
    <submittedName>
        <fullName evidence="2">Uncharacterized protein</fullName>
    </submittedName>
</protein>
<evidence type="ECO:0000313" key="2">
    <source>
        <dbReference type="EMBL" id="GEZ83179.1"/>
    </source>
</evidence>
<feature type="compositionally biased region" description="Basic and acidic residues" evidence="1">
    <location>
        <begin position="1"/>
        <end position="28"/>
    </location>
</feature>
<proteinExistence type="predicted"/>
<dbReference type="EMBL" id="BKCJ010329580">
    <property type="protein sequence ID" value="GEZ83179.1"/>
    <property type="molecule type" value="Genomic_DNA"/>
</dbReference>
<gene>
    <name evidence="2" type="ORF">Tci_555152</name>
</gene>
<sequence length="322" mass="38609">MQQDQRSEFAHMDDQPDDEAAPKHDWFKKPNKPPTPNRARNKAKFINFRPPQTWINNIAKARQPPRTFDELMSTPIDFLEYVINHLKIDNLTQEILPLPLIEVQGRQVVPVDYFINNDLDYLKSGNLSRRYMTSTTKTKAAKYDNIEDMYLEDIEVRREDKKLYTFKEGHFPRLNLRIVILHRVEDLQLGVESYQKMLNITRLETFRSDITNLTQFTAYKNPQGIIHLDKYKRNRFMHSDELCKFCDGTLSYVRTVLNDIANILRMDYLPKRKWCNLDRQRSRIMIKMIDKLMFERRLMRNLEKFVGGRDYETDLRLLERII</sequence>
<feature type="region of interest" description="Disordered" evidence="1">
    <location>
        <begin position="1"/>
        <end position="40"/>
    </location>
</feature>
<comment type="caution">
    <text evidence="2">The sequence shown here is derived from an EMBL/GenBank/DDBJ whole genome shotgun (WGS) entry which is preliminary data.</text>
</comment>
<reference evidence="2" key="1">
    <citation type="journal article" date="2019" name="Sci. Rep.">
        <title>Draft genome of Tanacetum cinerariifolium, the natural source of mosquito coil.</title>
        <authorList>
            <person name="Yamashiro T."/>
            <person name="Shiraishi A."/>
            <person name="Satake H."/>
            <person name="Nakayama K."/>
        </authorList>
    </citation>
    <scope>NUCLEOTIDE SEQUENCE</scope>
</reference>
<accession>A0A699IQ29</accession>
<organism evidence="2">
    <name type="scientific">Tanacetum cinerariifolium</name>
    <name type="common">Dalmatian daisy</name>
    <name type="synonym">Chrysanthemum cinerariifolium</name>
    <dbReference type="NCBI Taxonomy" id="118510"/>
    <lineage>
        <taxon>Eukaryota</taxon>
        <taxon>Viridiplantae</taxon>
        <taxon>Streptophyta</taxon>
        <taxon>Embryophyta</taxon>
        <taxon>Tracheophyta</taxon>
        <taxon>Spermatophyta</taxon>
        <taxon>Magnoliopsida</taxon>
        <taxon>eudicotyledons</taxon>
        <taxon>Gunneridae</taxon>
        <taxon>Pentapetalae</taxon>
        <taxon>asterids</taxon>
        <taxon>campanulids</taxon>
        <taxon>Asterales</taxon>
        <taxon>Asteraceae</taxon>
        <taxon>Asteroideae</taxon>
        <taxon>Anthemideae</taxon>
        <taxon>Anthemidinae</taxon>
        <taxon>Tanacetum</taxon>
    </lineage>
</organism>
<name>A0A699IQ29_TANCI</name>